<proteinExistence type="predicted"/>
<evidence type="ECO:0000313" key="1">
    <source>
        <dbReference type="EMBL" id="HIZ46129.1"/>
    </source>
</evidence>
<sequence>MIAVNDRSALARWAEPGLAERLAGPVAFSGDWSTSLADVRDEDALRAARLEATPERPLHVLVSSADRRIRSSRVVSHVWSTPLPDDAFYQLTPTVLLASPSFCLQGMSAGTGLVGATVSAMEICGSYARSPWAKDGFFERPPLADLDELRAHFEETHSYGAKQARRALSHVTVGSRSPMETVVVLFFTLPLKMGGCGLPAPLLNVRLEIPPDLRAAIRRPYVVVDLCWLDQRVILEYDSYRWHSTPAAVDSDSTRNEGLRDEGWMVRSVTSGILKNDAMRRLLVSRVMGRFGRKPPSGPAFDRLQTDLVRDLLSC</sequence>
<name>A0A9D2EYA5_9ACTN</name>
<comment type="caution">
    <text evidence="1">The sequence shown here is derived from an EMBL/GenBank/DDBJ whole genome shotgun (WGS) entry which is preliminary data.</text>
</comment>
<dbReference type="InterPro" id="IPR011335">
    <property type="entry name" value="Restrct_endonuc-II-like"/>
</dbReference>
<organism evidence="1 2">
    <name type="scientific">Candidatus Olsenella pullistercoris</name>
    <dbReference type="NCBI Taxonomy" id="2838712"/>
    <lineage>
        <taxon>Bacteria</taxon>
        <taxon>Bacillati</taxon>
        <taxon>Actinomycetota</taxon>
        <taxon>Coriobacteriia</taxon>
        <taxon>Coriobacteriales</taxon>
        <taxon>Atopobiaceae</taxon>
        <taxon>Olsenella</taxon>
    </lineage>
</organism>
<reference evidence="1" key="1">
    <citation type="journal article" date="2021" name="PeerJ">
        <title>Extensive microbial diversity within the chicken gut microbiome revealed by metagenomics and culture.</title>
        <authorList>
            <person name="Gilroy R."/>
            <person name="Ravi A."/>
            <person name="Getino M."/>
            <person name="Pursley I."/>
            <person name="Horton D.L."/>
            <person name="Alikhan N.F."/>
            <person name="Baker D."/>
            <person name="Gharbi K."/>
            <person name="Hall N."/>
            <person name="Watson M."/>
            <person name="Adriaenssens E.M."/>
            <person name="Foster-Nyarko E."/>
            <person name="Jarju S."/>
            <person name="Secka A."/>
            <person name="Antonio M."/>
            <person name="Oren A."/>
            <person name="Chaudhuri R.R."/>
            <person name="La Ragione R."/>
            <person name="Hildebrand F."/>
            <person name="Pallen M.J."/>
        </authorList>
    </citation>
    <scope>NUCLEOTIDE SEQUENCE</scope>
    <source>
        <strain evidence="1">ChiHjej12B11-14209</strain>
    </source>
</reference>
<evidence type="ECO:0008006" key="3">
    <source>
        <dbReference type="Google" id="ProtNLM"/>
    </source>
</evidence>
<protein>
    <recommendedName>
        <fullName evidence="3">DUF559 domain-containing protein</fullName>
    </recommendedName>
</protein>
<dbReference type="AlphaFoldDB" id="A0A9D2EYA5"/>
<dbReference type="Proteomes" id="UP000824062">
    <property type="component" value="Unassembled WGS sequence"/>
</dbReference>
<gene>
    <name evidence="1" type="ORF">IAA19_03795</name>
</gene>
<accession>A0A9D2EYA5</accession>
<dbReference type="SUPFAM" id="SSF52980">
    <property type="entry name" value="Restriction endonuclease-like"/>
    <property type="match status" value="1"/>
</dbReference>
<reference evidence="1" key="2">
    <citation type="submission" date="2021-04" db="EMBL/GenBank/DDBJ databases">
        <authorList>
            <person name="Gilroy R."/>
        </authorList>
    </citation>
    <scope>NUCLEOTIDE SEQUENCE</scope>
    <source>
        <strain evidence="1">ChiHjej12B11-14209</strain>
    </source>
</reference>
<evidence type="ECO:0000313" key="2">
    <source>
        <dbReference type="Proteomes" id="UP000824062"/>
    </source>
</evidence>
<dbReference type="EMBL" id="DXBM01000034">
    <property type="protein sequence ID" value="HIZ46129.1"/>
    <property type="molecule type" value="Genomic_DNA"/>
</dbReference>